<keyword evidence="4" id="KW-1185">Reference proteome</keyword>
<sequence length="268" mass="30903">MIIKSQYRIVSIYLILGLLWIFFSDMAVEFLFENKEQLIFAQKIKGWCFITFTGLLLFVLISRDINKVSAANTQLINSYEQTIKGWVHVMDLHNKETKDHTQRVTIMTIELAKIYGITNKEELDIIGRGAVLHDIGKIGISDAVLLKQGKLDEDEWSQIKMHPQIAHDIISNITFLNPSIDIPYYHHEKWDGSGYPTGIKGESIPIAARLFAVIDVWDALIHPRVYKSAWPENKVLNYIQEGSGKHFDPKIVKIFLENYEKIKVEVIY</sequence>
<gene>
    <name evidence="3" type="ORF">ESZ36_18170</name>
</gene>
<name>A0A5C6Q8F3_9GAMM</name>
<feature type="transmembrane region" description="Helical" evidence="1">
    <location>
        <begin position="12"/>
        <end position="32"/>
    </location>
</feature>
<evidence type="ECO:0000259" key="2">
    <source>
        <dbReference type="PROSITE" id="PS51832"/>
    </source>
</evidence>
<dbReference type="PANTHER" id="PTHR45228:SF1">
    <property type="entry name" value="CYCLIC DI-GMP PHOSPHODIESTERASE TM_0186"/>
    <property type="match status" value="1"/>
</dbReference>
<keyword evidence="1" id="KW-0472">Membrane</keyword>
<dbReference type="InterPro" id="IPR037522">
    <property type="entry name" value="HD_GYP_dom"/>
</dbReference>
<dbReference type="GO" id="GO:0008081">
    <property type="term" value="F:phosphoric diester hydrolase activity"/>
    <property type="evidence" value="ECO:0007669"/>
    <property type="project" value="UniProtKB-ARBA"/>
</dbReference>
<evidence type="ECO:0000256" key="1">
    <source>
        <dbReference type="SAM" id="Phobius"/>
    </source>
</evidence>
<feature type="transmembrane region" description="Helical" evidence="1">
    <location>
        <begin position="44"/>
        <end position="61"/>
    </location>
</feature>
<organism evidence="3 4">
    <name type="scientific">Colwellia demingiae</name>
    <dbReference type="NCBI Taxonomy" id="89401"/>
    <lineage>
        <taxon>Bacteria</taxon>
        <taxon>Pseudomonadati</taxon>
        <taxon>Pseudomonadota</taxon>
        <taxon>Gammaproteobacteria</taxon>
        <taxon>Alteromonadales</taxon>
        <taxon>Colwelliaceae</taxon>
        <taxon>Colwellia</taxon>
    </lineage>
</organism>
<proteinExistence type="predicted"/>
<keyword evidence="1" id="KW-1133">Transmembrane helix</keyword>
<keyword evidence="1" id="KW-0812">Transmembrane</keyword>
<dbReference type="EMBL" id="VOLT01000011">
    <property type="protein sequence ID" value="TWX65206.1"/>
    <property type="molecule type" value="Genomic_DNA"/>
</dbReference>
<feature type="domain" description="HD-GYP" evidence="2">
    <location>
        <begin position="75"/>
        <end position="268"/>
    </location>
</feature>
<accession>A0A5C6Q8F3</accession>
<dbReference type="InterPro" id="IPR052020">
    <property type="entry name" value="Cyclic_di-GMP/3'3'-cGAMP_PDE"/>
</dbReference>
<dbReference type="PANTHER" id="PTHR45228">
    <property type="entry name" value="CYCLIC DI-GMP PHOSPHODIESTERASE TM_0186-RELATED"/>
    <property type="match status" value="1"/>
</dbReference>
<evidence type="ECO:0000313" key="4">
    <source>
        <dbReference type="Proteomes" id="UP000321822"/>
    </source>
</evidence>
<dbReference type="SUPFAM" id="SSF109604">
    <property type="entry name" value="HD-domain/PDEase-like"/>
    <property type="match status" value="1"/>
</dbReference>
<dbReference type="InterPro" id="IPR003607">
    <property type="entry name" value="HD/PDEase_dom"/>
</dbReference>
<dbReference type="OrthoDB" id="9787688at2"/>
<comment type="caution">
    <text evidence="3">The sequence shown here is derived from an EMBL/GenBank/DDBJ whole genome shotgun (WGS) entry which is preliminary data.</text>
</comment>
<evidence type="ECO:0000313" key="3">
    <source>
        <dbReference type="EMBL" id="TWX65206.1"/>
    </source>
</evidence>
<dbReference type="Pfam" id="PF13487">
    <property type="entry name" value="HD_5"/>
    <property type="match status" value="1"/>
</dbReference>
<reference evidence="3 4" key="1">
    <citation type="submission" date="2019-07" db="EMBL/GenBank/DDBJ databases">
        <title>Genomes of sea-ice associated Colwellia species.</title>
        <authorList>
            <person name="Bowman J.P."/>
        </authorList>
    </citation>
    <scope>NUCLEOTIDE SEQUENCE [LARGE SCALE GENOMIC DNA]</scope>
    <source>
        <strain evidence="3 4">ACAM 459</strain>
    </source>
</reference>
<dbReference type="Gene3D" id="1.10.3210.10">
    <property type="entry name" value="Hypothetical protein af1432"/>
    <property type="match status" value="1"/>
</dbReference>
<dbReference type="AlphaFoldDB" id="A0A5C6Q8F3"/>
<dbReference type="PROSITE" id="PS51832">
    <property type="entry name" value="HD_GYP"/>
    <property type="match status" value="1"/>
</dbReference>
<protein>
    <submittedName>
        <fullName evidence="3">HD domain-containing protein</fullName>
    </submittedName>
</protein>
<dbReference type="Proteomes" id="UP000321822">
    <property type="component" value="Unassembled WGS sequence"/>
</dbReference>
<dbReference type="SMART" id="SM00471">
    <property type="entry name" value="HDc"/>
    <property type="match status" value="1"/>
</dbReference>
<dbReference type="CDD" id="cd00077">
    <property type="entry name" value="HDc"/>
    <property type="match status" value="1"/>
</dbReference>